<evidence type="ECO:0000256" key="2">
    <source>
        <dbReference type="SAM" id="SignalP"/>
    </source>
</evidence>
<gene>
    <name evidence="3" type="ORF">GCM10009850_107840</name>
</gene>
<feature type="chain" id="PRO_5045666655" evidence="2">
    <location>
        <begin position="37"/>
        <end position="160"/>
    </location>
</feature>
<dbReference type="EMBL" id="BAAAQX010000049">
    <property type="protein sequence ID" value="GAA2215317.1"/>
    <property type="molecule type" value="Genomic_DNA"/>
</dbReference>
<dbReference type="RefSeq" id="WP_344493970.1">
    <property type="nucleotide sequence ID" value="NZ_BAAAQX010000049.1"/>
</dbReference>
<keyword evidence="2" id="KW-0732">Signal</keyword>
<dbReference type="Proteomes" id="UP001499843">
    <property type="component" value="Unassembled WGS sequence"/>
</dbReference>
<comment type="caution">
    <text evidence="3">The sequence shown here is derived from an EMBL/GenBank/DDBJ whole genome shotgun (WGS) entry which is preliminary data.</text>
</comment>
<evidence type="ECO:0000313" key="3">
    <source>
        <dbReference type="EMBL" id="GAA2215317.1"/>
    </source>
</evidence>
<evidence type="ECO:0000313" key="4">
    <source>
        <dbReference type="Proteomes" id="UP001499843"/>
    </source>
</evidence>
<accession>A0ABP5PUB1</accession>
<feature type="signal peptide" evidence="2">
    <location>
        <begin position="1"/>
        <end position="36"/>
    </location>
</feature>
<evidence type="ECO:0000256" key="1">
    <source>
        <dbReference type="SAM" id="MobiDB-lite"/>
    </source>
</evidence>
<sequence>MSTPIHHRTRRCLRAGVLALAGTVLLALTPAAPALAANTITVNSAKKKDDTTILINVTFTCDADGPNAIQGIALKDRPNYATAVAGAITCDGKGKNANVPAKLVKGAVLNVGDQVAVQAELVRVENKKIVQRYGKSREQLTVEEAPQPSPSPSPTATAAS</sequence>
<name>A0ABP5PUB1_9ACTN</name>
<keyword evidence="4" id="KW-1185">Reference proteome</keyword>
<protein>
    <submittedName>
        <fullName evidence="3">Uncharacterized protein</fullName>
    </submittedName>
</protein>
<dbReference type="InterPro" id="IPR006311">
    <property type="entry name" value="TAT_signal"/>
</dbReference>
<organism evidence="3 4">
    <name type="scientific">Nonomuraea monospora</name>
    <dbReference type="NCBI Taxonomy" id="568818"/>
    <lineage>
        <taxon>Bacteria</taxon>
        <taxon>Bacillati</taxon>
        <taxon>Actinomycetota</taxon>
        <taxon>Actinomycetes</taxon>
        <taxon>Streptosporangiales</taxon>
        <taxon>Streptosporangiaceae</taxon>
        <taxon>Nonomuraea</taxon>
    </lineage>
</organism>
<feature type="region of interest" description="Disordered" evidence="1">
    <location>
        <begin position="135"/>
        <end position="160"/>
    </location>
</feature>
<proteinExistence type="predicted"/>
<dbReference type="PROSITE" id="PS51318">
    <property type="entry name" value="TAT"/>
    <property type="match status" value="1"/>
</dbReference>
<reference evidence="4" key="1">
    <citation type="journal article" date="2019" name="Int. J. Syst. Evol. Microbiol.">
        <title>The Global Catalogue of Microorganisms (GCM) 10K type strain sequencing project: providing services to taxonomists for standard genome sequencing and annotation.</title>
        <authorList>
            <consortium name="The Broad Institute Genomics Platform"/>
            <consortium name="The Broad Institute Genome Sequencing Center for Infectious Disease"/>
            <person name="Wu L."/>
            <person name="Ma J."/>
        </authorList>
    </citation>
    <scope>NUCLEOTIDE SEQUENCE [LARGE SCALE GENOMIC DNA]</scope>
    <source>
        <strain evidence="4">JCM 16114</strain>
    </source>
</reference>